<comment type="caution">
    <text evidence="1">The sequence shown here is derived from an EMBL/GenBank/DDBJ whole genome shotgun (WGS) entry which is preliminary data.</text>
</comment>
<reference evidence="1" key="1">
    <citation type="submission" date="2021-10" db="EMBL/GenBank/DDBJ databases">
        <title>Novel species in genus Arthrobacter.</title>
        <authorList>
            <person name="Liu Y."/>
        </authorList>
    </citation>
    <scope>NUCLEOTIDE SEQUENCE</scope>
    <source>
        <strain evidence="1">Zg-Y453</strain>
    </source>
</reference>
<dbReference type="RefSeq" id="WP_227897670.1">
    <property type="nucleotide sequence ID" value="NZ_CP099467.1"/>
</dbReference>
<evidence type="ECO:0000313" key="1">
    <source>
        <dbReference type="EMBL" id="MCC3299684.1"/>
    </source>
</evidence>
<dbReference type="Proteomes" id="UP001139158">
    <property type="component" value="Unassembled WGS sequence"/>
</dbReference>
<accession>A0A9X1SGT2</accession>
<proteinExistence type="predicted"/>
<evidence type="ECO:0000313" key="2">
    <source>
        <dbReference type="Proteomes" id="UP001139158"/>
    </source>
</evidence>
<keyword evidence="2" id="KW-1185">Reference proteome</keyword>
<gene>
    <name evidence="1" type="ORF">LJ757_17965</name>
</gene>
<organism evidence="1 2">
    <name type="scientific">Arthrobacter caoxuetaonis</name>
    <dbReference type="NCBI Taxonomy" id="2886935"/>
    <lineage>
        <taxon>Bacteria</taxon>
        <taxon>Bacillati</taxon>
        <taxon>Actinomycetota</taxon>
        <taxon>Actinomycetes</taxon>
        <taxon>Micrococcales</taxon>
        <taxon>Micrococcaceae</taxon>
        <taxon>Arthrobacter</taxon>
    </lineage>
</organism>
<dbReference type="EMBL" id="JAJFZV010000020">
    <property type="protein sequence ID" value="MCC3299684.1"/>
    <property type="molecule type" value="Genomic_DNA"/>
</dbReference>
<dbReference type="AlphaFoldDB" id="A0A9X1SGT2"/>
<name>A0A9X1SGT2_9MICC</name>
<protein>
    <submittedName>
        <fullName evidence="1">Uncharacterized protein</fullName>
    </submittedName>
</protein>
<sequence>MDTENQQPGTRPETRIDELLSLLEADWKRSGSDQRFFQYVENLRHRLDLSFDTYFLEDDALIAYLKDEGAPAS</sequence>